<dbReference type="Proteomes" id="UP000287502">
    <property type="component" value="Chromosome"/>
</dbReference>
<organism evidence="3 4">
    <name type="scientific">Geovibrio thiophilus</name>
    <dbReference type="NCBI Taxonomy" id="139438"/>
    <lineage>
        <taxon>Bacteria</taxon>
        <taxon>Pseudomonadati</taxon>
        <taxon>Deferribacterota</taxon>
        <taxon>Deferribacteres</taxon>
        <taxon>Deferribacterales</taxon>
        <taxon>Geovibrionaceae</taxon>
        <taxon>Geovibrio</taxon>
    </lineage>
</organism>
<evidence type="ECO:0000313" key="4">
    <source>
        <dbReference type="Proteomes" id="UP000287502"/>
    </source>
</evidence>
<sequence>MPMSFESTVVSVGIIGQAVFFSRFLVQWLNSEKEKKSVIPVSFWYLSLAGSFILLAYAVIVKDPVFIAGQSAGFIIYLRNLYFIAAERGVKKSVFTYFSASFVIIYLTAASALAWFAPSFRQERETAHLLMLYLLGLSGQFFFFLRFFVQWICTEKLRRSVVPAAFWYFSLVGSVLLLAYSVLVDDIVFTVGQIVGIFIYLRNIYFIYKERSSVIA</sequence>
<dbReference type="OrthoDB" id="9793186at2"/>
<keyword evidence="1" id="KW-0472">Membrane</keyword>
<feature type="domain" description="Lipid A biosynthesis N-terminal" evidence="2">
    <location>
        <begin position="135"/>
        <end position="206"/>
    </location>
</feature>
<feature type="domain" description="Lipid A biosynthesis N-terminal" evidence="2">
    <location>
        <begin position="12"/>
        <end position="83"/>
    </location>
</feature>
<dbReference type="GO" id="GO:0016020">
    <property type="term" value="C:membrane"/>
    <property type="evidence" value="ECO:0007669"/>
    <property type="project" value="GOC"/>
</dbReference>
<dbReference type="Pfam" id="PF07578">
    <property type="entry name" value="LAB_N"/>
    <property type="match status" value="2"/>
</dbReference>
<keyword evidence="1" id="KW-1133">Transmembrane helix</keyword>
<dbReference type="Gene3D" id="1.20.1280.290">
    <property type="match status" value="1"/>
</dbReference>
<dbReference type="KEGG" id="gtl:EP073_09105"/>
<keyword evidence="1" id="KW-0812">Transmembrane</keyword>
<feature type="transmembrane region" description="Helical" evidence="1">
    <location>
        <begin position="129"/>
        <end position="149"/>
    </location>
</feature>
<dbReference type="AlphaFoldDB" id="A0A410JZI7"/>
<feature type="transmembrane region" description="Helical" evidence="1">
    <location>
        <begin position="161"/>
        <end position="181"/>
    </location>
</feature>
<feature type="transmembrane region" description="Helical" evidence="1">
    <location>
        <begin position="6"/>
        <end position="26"/>
    </location>
</feature>
<protein>
    <recommendedName>
        <fullName evidence="2">Lipid A biosynthesis N-terminal domain-containing protein</fullName>
    </recommendedName>
</protein>
<dbReference type="GO" id="GO:0009245">
    <property type="term" value="P:lipid A biosynthetic process"/>
    <property type="evidence" value="ECO:0007669"/>
    <property type="project" value="InterPro"/>
</dbReference>
<evidence type="ECO:0000259" key="2">
    <source>
        <dbReference type="SMART" id="SM01259"/>
    </source>
</evidence>
<evidence type="ECO:0000256" key="1">
    <source>
        <dbReference type="SAM" id="Phobius"/>
    </source>
</evidence>
<gene>
    <name evidence="3" type="ORF">EP073_09105</name>
</gene>
<evidence type="ECO:0000313" key="3">
    <source>
        <dbReference type="EMBL" id="QAR33553.1"/>
    </source>
</evidence>
<feature type="transmembrane region" description="Helical" evidence="1">
    <location>
        <begin position="187"/>
        <end position="208"/>
    </location>
</feature>
<dbReference type="SMART" id="SM01259">
    <property type="entry name" value="LAB_N"/>
    <property type="match status" value="2"/>
</dbReference>
<dbReference type="GO" id="GO:0008915">
    <property type="term" value="F:lipid-A-disaccharide synthase activity"/>
    <property type="evidence" value="ECO:0007669"/>
    <property type="project" value="InterPro"/>
</dbReference>
<dbReference type="EMBL" id="CP035108">
    <property type="protein sequence ID" value="QAR33553.1"/>
    <property type="molecule type" value="Genomic_DNA"/>
</dbReference>
<proteinExistence type="predicted"/>
<feature type="transmembrane region" description="Helical" evidence="1">
    <location>
        <begin position="38"/>
        <end position="59"/>
    </location>
</feature>
<name>A0A410JZI7_9BACT</name>
<feature type="transmembrane region" description="Helical" evidence="1">
    <location>
        <begin position="65"/>
        <end position="82"/>
    </location>
</feature>
<feature type="transmembrane region" description="Helical" evidence="1">
    <location>
        <begin position="94"/>
        <end position="117"/>
    </location>
</feature>
<accession>A0A410JZI7</accession>
<dbReference type="InterPro" id="IPR011499">
    <property type="entry name" value="Lipid_A_biosynth_N"/>
</dbReference>
<keyword evidence="4" id="KW-1185">Reference proteome</keyword>
<reference evidence="3 4" key="1">
    <citation type="submission" date="2019-01" db="EMBL/GenBank/DDBJ databases">
        <title>Geovibrio thiophilus DSM 11263, complete genome.</title>
        <authorList>
            <person name="Spring S."/>
            <person name="Bunk B."/>
            <person name="Sproer C."/>
        </authorList>
    </citation>
    <scope>NUCLEOTIDE SEQUENCE [LARGE SCALE GENOMIC DNA]</scope>
    <source>
        <strain evidence="3 4">DSM 11263</strain>
    </source>
</reference>